<dbReference type="EMBL" id="JANPWB010000002">
    <property type="protein sequence ID" value="KAJ1205267.1"/>
    <property type="molecule type" value="Genomic_DNA"/>
</dbReference>
<proteinExistence type="predicted"/>
<feature type="region of interest" description="Disordered" evidence="1">
    <location>
        <begin position="39"/>
        <end position="87"/>
    </location>
</feature>
<keyword evidence="3" id="KW-1185">Reference proteome</keyword>
<reference evidence="2" key="1">
    <citation type="journal article" date="2022" name="bioRxiv">
        <title>Sequencing and chromosome-scale assembly of the giantPleurodeles waltlgenome.</title>
        <authorList>
            <person name="Brown T."/>
            <person name="Elewa A."/>
            <person name="Iarovenko S."/>
            <person name="Subramanian E."/>
            <person name="Araus A.J."/>
            <person name="Petzold A."/>
            <person name="Susuki M."/>
            <person name="Suzuki K.-i.T."/>
            <person name="Hayashi T."/>
            <person name="Toyoda A."/>
            <person name="Oliveira C."/>
            <person name="Osipova E."/>
            <person name="Leigh N.D."/>
            <person name="Simon A."/>
            <person name="Yun M.H."/>
        </authorList>
    </citation>
    <scope>NUCLEOTIDE SEQUENCE</scope>
    <source>
        <strain evidence="2">20211129_DDA</strain>
        <tissue evidence="2">Liver</tissue>
    </source>
</reference>
<sequence>MQRRRDVRIDRLLVPLPLSLRSCATLGHALTAPAIGRAPVERSVGAPHAESGLTPPALFGTSAAGGRHSFPSAEQRQPAFQPTRAPGSFRRPRVQWIFQLPIASGQADPPYAAPLSHVVLRRFSGAGNALAGLRYCR</sequence>
<accession>A0AAV7VUW6</accession>
<gene>
    <name evidence="2" type="ORF">NDU88_000702</name>
</gene>
<protein>
    <submittedName>
        <fullName evidence="2">Uncharacterized protein</fullName>
    </submittedName>
</protein>
<dbReference type="Proteomes" id="UP001066276">
    <property type="component" value="Chromosome 1_2"/>
</dbReference>
<comment type="caution">
    <text evidence="2">The sequence shown here is derived from an EMBL/GenBank/DDBJ whole genome shotgun (WGS) entry which is preliminary data.</text>
</comment>
<dbReference type="AlphaFoldDB" id="A0AAV7VUW6"/>
<organism evidence="2 3">
    <name type="scientific">Pleurodeles waltl</name>
    <name type="common">Iberian ribbed newt</name>
    <dbReference type="NCBI Taxonomy" id="8319"/>
    <lineage>
        <taxon>Eukaryota</taxon>
        <taxon>Metazoa</taxon>
        <taxon>Chordata</taxon>
        <taxon>Craniata</taxon>
        <taxon>Vertebrata</taxon>
        <taxon>Euteleostomi</taxon>
        <taxon>Amphibia</taxon>
        <taxon>Batrachia</taxon>
        <taxon>Caudata</taxon>
        <taxon>Salamandroidea</taxon>
        <taxon>Salamandridae</taxon>
        <taxon>Pleurodelinae</taxon>
        <taxon>Pleurodeles</taxon>
    </lineage>
</organism>
<name>A0AAV7VUW6_PLEWA</name>
<evidence type="ECO:0000313" key="2">
    <source>
        <dbReference type="EMBL" id="KAJ1205267.1"/>
    </source>
</evidence>
<evidence type="ECO:0000256" key="1">
    <source>
        <dbReference type="SAM" id="MobiDB-lite"/>
    </source>
</evidence>
<evidence type="ECO:0000313" key="3">
    <source>
        <dbReference type="Proteomes" id="UP001066276"/>
    </source>
</evidence>